<accession>A0A383CBV3</accession>
<dbReference type="EMBL" id="UINC01207159">
    <property type="protein sequence ID" value="SVE29135.1"/>
    <property type="molecule type" value="Genomic_DNA"/>
</dbReference>
<gene>
    <name evidence="1" type="ORF">METZ01_LOCUS481989</name>
</gene>
<name>A0A383CBV3_9ZZZZ</name>
<proteinExistence type="predicted"/>
<organism evidence="1">
    <name type="scientific">marine metagenome</name>
    <dbReference type="NCBI Taxonomy" id="408172"/>
    <lineage>
        <taxon>unclassified sequences</taxon>
        <taxon>metagenomes</taxon>
        <taxon>ecological metagenomes</taxon>
    </lineage>
</organism>
<protein>
    <submittedName>
        <fullName evidence="1">Uncharacterized protein</fullName>
    </submittedName>
</protein>
<evidence type="ECO:0000313" key="1">
    <source>
        <dbReference type="EMBL" id="SVE29135.1"/>
    </source>
</evidence>
<reference evidence="1" key="1">
    <citation type="submission" date="2018-05" db="EMBL/GenBank/DDBJ databases">
        <authorList>
            <person name="Lanie J.A."/>
            <person name="Ng W.-L."/>
            <person name="Kazmierczak K.M."/>
            <person name="Andrzejewski T.M."/>
            <person name="Davidsen T.M."/>
            <person name="Wayne K.J."/>
            <person name="Tettelin H."/>
            <person name="Glass J.I."/>
            <person name="Rusch D."/>
            <person name="Podicherti R."/>
            <person name="Tsui H.-C.T."/>
            <person name="Winkler M.E."/>
        </authorList>
    </citation>
    <scope>NUCLEOTIDE SEQUENCE</scope>
</reference>
<sequence length="35" mass="3934">MSEGRKMDMVAMSILDSTMVSVCREMGITLMKTSY</sequence>
<dbReference type="AlphaFoldDB" id="A0A383CBV3"/>
<feature type="non-terminal residue" evidence="1">
    <location>
        <position position="35"/>
    </location>
</feature>